<dbReference type="InterPro" id="IPR017853">
    <property type="entry name" value="GH"/>
</dbReference>
<dbReference type="Pfam" id="PF00232">
    <property type="entry name" value="Glyco_hydro_1"/>
    <property type="match status" value="1"/>
</dbReference>
<accession>A0A7X1AZN9</accession>
<dbReference type="NCBIfam" id="TIGR03356">
    <property type="entry name" value="BGL"/>
    <property type="match status" value="1"/>
</dbReference>
<dbReference type="InterPro" id="IPR033132">
    <property type="entry name" value="GH_1_N_CS"/>
</dbReference>
<comment type="similarity">
    <text evidence="2 12">Belongs to the glycosyl hydrolase 1 family.</text>
</comment>
<dbReference type="GO" id="GO:0030245">
    <property type="term" value="P:cellulose catabolic process"/>
    <property type="evidence" value="ECO:0007669"/>
    <property type="project" value="UniProtKB-KW"/>
</dbReference>
<dbReference type="RefSeq" id="WP_185693603.1">
    <property type="nucleotide sequence ID" value="NZ_JACHVA010000107.1"/>
</dbReference>
<keyword evidence="7 12" id="KW-0326">Glycosidase</keyword>
<dbReference type="FunFam" id="3.20.20.80:FF:000004">
    <property type="entry name" value="Beta-glucosidase 6-phospho-beta-glucosidase"/>
    <property type="match status" value="1"/>
</dbReference>
<evidence type="ECO:0000256" key="12">
    <source>
        <dbReference type="RuleBase" id="RU361175"/>
    </source>
</evidence>
<evidence type="ECO:0000256" key="7">
    <source>
        <dbReference type="ARBA" id="ARBA00023295"/>
    </source>
</evidence>
<dbReference type="SUPFAM" id="SSF51445">
    <property type="entry name" value="(Trans)glycosidases"/>
    <property type="match status" value="1"/>
</dbReference>
<feature type="binding site" evidence="10">
    <location>
        <position position="403"/>
    </location>
    <ligand>
        <name>substrate</name>
    </ligand>
</feature>
<feature type="binding site" evidence="10">
    <location>
        <position position="119"/>
    </location>
    <ligand>
        <name>substrate</name>
    </ligand>
</feature>
<reference evidence="13 14" key="1">
    <citation type="submission" date="2020-07" db="EMBL/GenBank/DDBJ databases">
        <authorList>
            <person name="Feng X."/>
        </authorList>
    </citation>
    <scope>NUCLEOTIDE SEQUENCE [LARGE SCALE GENOMIC DNA]</scope>
    <source>
        <strain evidence="13 14">JCM14086</strain>
    </source>
</reference>
<dbReference type="PRINTS" id="PR00131">
    <property type="entry name" value="GLHYDRLASE1"/>
</dbReference>
<comment type="catalytic activity">
    <reaction evidence="1 12">
        <text>Hydrolysis of terminal, non-reducing beta-D-glucosyl residues with release of beta-D-glucose.</text>
        <dbReference type="EC" id="3.2.1.21"/>
    </reaction>
</comment>
<dbReference type="PROSITE" id="PS00572">
    <property type="entry name" value="GLYCOSYL_HYDROL_F1_1"/>
    <property type="match status" value="1"/>
</dbReference>
<dbReference type="GO" id="GO:0005829">
    <property type="term" value="C:cytosol"/>
    <property type="evidence" value="ECO:0007669"/>
    <property type="project" value="TreeGrafter"/>
</dbReference>
<dbReference type="InterPro" id="IPR001360">
    <property type="entry name" value="Glyco_hydro_1"/>
</dbReference>
<proteinExistence type="inferred from homology"/>
<gene>
    <name evidence="13" type="ORF">H5P30_14250</name>
</gene>
<evidence type="ECO:0000313" key="14">
    <source>
        <dbReference type="Proteomes" id="UP000525652"/>
    </source>
</evidence>
<keyword evidence="5" id="KW-0136">Cellulose degradation</keyword>
<feature type="binding site" evidence="10">
    <location>
        <position position="163"/>
    </location>
    <ligand>
        <name>substrate</name>
    </ligand>
</feature>
<evidence type="ECO:0000256" key="2">
    <source>
        <dbReference type="ARBA" id="ARBA00010838"/>
    </source>
</evidence>
<dbReference type="EC" id="3.2.1.21" evidence="3 12"/>
<dbReference type="Proteomes" id="UP000525652">
    <property type="component" value="Unassembled WGS sequence"/>
</dbReference>
<dbReference type="PANTHER" id="PTHR10353:SF36">
    <property type="entry name" value="LP05116P"/>
    <property type="match status" value="1"/>
</dbReference>
<comment type="caution">
    <text evidence="13">The sequence shown here is derived from an EMBL/GenBank/DDBJ whole genome shotgun (WGS) entry which is preliminary data.</text>
</comment>
<evidence type="ECO:0000256" key="3">
    <source>
        <dbReference type="ARBA" id="ARBA00012744"/>
    </source>
</evidence>
<evidence type="ECO:0000256" key="9">
    <source>
        <dbReference type="PIRSR" id="PIRSR617736-1"/>
    </source>
</evidence>
<keyword evidence="8" id="KW-0624">Polysaccharide degradation</keyword>
<feature type="active site" description="Nucleophile" evidence="9 11">
    <location>
        <position position="356"/>
    </location>
</feature>
<evidence type="ECO:0000256" key="11">
    <source>
        <dbReference type="PROSITE-ProRule" id="PRU10055"/>
    </source>
</evidence>
<evidence type="ECO:0000256" key="1">
    <source>
        <dbReference type="ARBA" id="ARBA00000448"/>
    </source>
</evidence>
<evidence type="ECO:0000256" key="8">
    <source>
        <dbReference type="ARBA" id="ARBA00023326"/>
    </source>
</evidence>
<keyword evidence="14" id="KW-1185">Reference proteome</keyword>
<dbReference type="AlphaFoldDB" id="A0A7X1AZN9"/>
<keyword evidence="4 12" id="KW-0378">Hydrolase</keyword>
<sequence length="450" mass="51884">MKKFPKDFIWGVAAASYQIEGGVNVDDRGESVWDAFCRWEGKVDNGDTGEIACDHYNRYSDDVKIIRQIGAQAYRLSISWPRILPEGTGRLNQKGIDFYDKVIDACLAANITPWVTLFHWDYPLELYYRGGWLNRESVNWFADYTEVIVDRFSDRVQSWMTLNEPQCFIWLGHGTGTHAPGLQLDISDQLRVTHHALMAHGKATQVIRAKAKTTPSVGWAPVGVVRYPATEAPEDIEAARRAMFGMSGTHLWTNAWFGDPVILGHYPEDGLRQFGKAMPRYHDADLEVMNQPLDFYGANIYNGLTVRASEDAPFEEMKRKPGFPLTMYEWPVEPQSLYWGPKLLQERYQLPIVITENGLASMDWVCEDGKVHDPQRIDFLSRYLKQLHRAIEDGVDVRAYFQWSFLDNLEWNFGYKYRLGLTYVDYATQERTLKDSAFWYQNVIRSNGLI</sequence>
<organism evidence="13 14">
    <name type="scientific">Puniceicoccus vermicola</name>
    <dbReference type="NCBI Taxonomy" id="388746"/>
    <lineage>
        <taxon>Bacteria</taxon>
        <taxon>Pseudomonadati</taxon>
        <taxon>Verrucomicrobiota</taxon>
        <taxon>Opitutia</taxon>
        <taxon>Puniceicoccales</taxon>
        <taxon>Puniceicoccaceae</taxon>
        <taxon>Puniceicoccus</taxon>
    </lineage>
</organism>
<evidence type="ECO:0000256" key="4">
    <source>
        <dbReference type="ARBA" id="ARBA00022801"/>
    </source>
</evidence>
<dbReference type="PROSITE" id="PS00653">
    <property type="entry name" value="GLYCOSYL_HYDROL_F1_2"/>
    <property type="match status" value="1"/>
</dbReference>
<feature type="binding site" evidence="10">
    <location>
        <begin position="410"/>
        <end position="411"/>
    </location>
    <ligand>
        <name>substrate</name>
    </ligand>
</feature>
<feature type="binding site" evidence="10">
    <location>
        <position position="301"/>
    </location>
    <ligand>
        <name>substrate</name>
    </ligand>
</feature>
<evidence type="ECO:0000256" key="10">
    <source>
        <dbReference type="PIRSR" id="PIRSR617736-2"/>
    </source>
</evidence>
<dbReference type="GO" id="GO:0008422">
    <property type="term" value="F:beta-glucosidase activity"/>
    <property type="evidence" value="ECO:0007669"/>
    <property type="project" value="UniProtKB-EC"/>
</dbReference>
<dbReference type="EMBL" id="JACHVA010000107">
    <property type="protein sequence ID" value="MBC2602941.1"/>
    <property type="molecule type" value="Genomic_DNA"/>
</dbReference>
<evidence type="ECO:0000313" key="13">
    <source>
        <dbReference type="EMBL" id="MBC2602941.1"/>
    </source>
</evidence>
<feature type="binding site" evidence="10">
    <location>
        <position position="18"/>
    </location>
    <ligand>
        <name>substrate</name>
    </ligand>
</feature>
<dbReference type="PANTHER" id="PTHR10353">
    <property type="entry name" value="GLYCOSYL HYDROLASE"/>
    <property type="match status" value="1"/>
</dbReference>
<dbReference type="InterPro" id="IPR018120">
    <property type="entry name" value="Glyco_hydro_1_AS"/>
</dbReference>
<keyword evidence="6" id="KW-0119">Carbohydrate metabolism</keyword>
<protein>
    <recommendedName>
        <fullName evidence="3 12">Beta-glucosidase</fullName>
        <ecNumber evidence="3 12">3.2.1.21</ecNumber>
    </recommendedName>
</protein>
<evidence type="ECO:0000256" key="6">
    <source>
        <dbReference type="ARBA" id="ARBA00023277"/>
    </source>
</evidence>
<name>A0A7X1AZN9_9BACT</name>
<feature type="active site" description="Proton donor" evidence="9">
    <location>
        <position position="164"/>
    </location>
</feature>
<dbReference type="Gene3D" id="3.20.20.80">
    <property type="entry name" value="Glycosidases"/>
    <property type="match status" value="1"/>
</dbReference>
<dbReference type="InterPro" id="IPR017736">
    <property type="entry name" value="Glyco_hydro_1_beta-glucosidase"/>
</dbReference>
<evidence type="ECO:0000256" key="5">
    <source>
        <dbReference type="ARBA" id="ARBA00023001"/>
    </source>
</evidence>